<organism evidence="1 2">
    <name type="scientific">Halarsenatibacter silvermanii</name>
    <dbReference type="NCBI Taxonomy" id="321763"/>
    <lineage>
        <taxon>Bacteria</taxon>
        <taxon>Bacillati</taxon>
        <taxon>Bacillota</taxon>
        <taxon>Clostridia</taxon>
        <taxon>Halanaerobiales</taxon>
        <taxon>Halarsenatibacteraceae</taxon>
        <taxon>Halarsenatibacter</taxon>
    </lineage>
</organism>
<protein>
    <submittedName>
        <fullName evidence="1">Uncharacterized protein</fullName>
    </submittedName>
</protein>
<dbReference type="Proteomes" id="UP000199476">
    <property type="component" value="Unassembled WGS sequence"/>
</dbReference>
<keyword evidence="2" id="KW-1185">Reference proteome</keyword>
<accession>A0A1G9GVU2</accession>
<proteinExistence type="predicted"/>
<dbReference type="RefSeq" id="WP_089757458.1">
    <property type="nucleotide sequence ID" value="NZ_FNGO01000001.1"/>
</dbReference>
<gene>
    <name evidence="1" type="ORF">SAMN04488692_10120</name>
</gene>
<evidence type="ECO:0000313" key="1">
    <source>
        <dbReference type="EMBL" id="SDL04787.1"/>
    </source>
</evidence>
<dbReference type="AlphaFoldDB" id="A0A1G9GVU2"/>
<name>A0A1G9GVU2_9FIRM</name>
<sequence>MEWAGALVLIIAGFILYVKLRRRADGQVLVNRAHTRLDREDLKKAKKLIKKAERYGAERGKLEELTLRFNRVRDEIRTKRKDRGG</sequence>
<dbReference type="STRING" id="321763.SAMN04488692_10120"/>
<dbReference type="EMBL" id="FNGO01000001">
    <property type="protein sequence ID" value="SDL04787.1"/>
    <property type="molecule type" value="Genomic_DNA"/>
</dbReference>
<reference evidence="1 2" key="1">
    <citation type="submission" date="2016-10" db="EMBL/GenBank/DDBJ databases">
        <authorList>
            <person name="de Groot N.N."/>
        </authorList>
    </citation>
    <scope>NUCLEOTIDE SEQUENCE [LARGE SCALE GENOMIC DNA]</scope>
    <source>
        <strain evidence="1 2">SLAS-1</strain>
    </source>
</reference>
<evidence type="ECO:0000313" key="2">
    <source>
        <dbReference type="Proteomes" id="UP000199476"/>
    </source>
</evidence>